<evidence type="ECO:0000256" key="1">
    <source>
        <dbReference type="SAM" id="MobiDB-lite"/>
    </source>
</evidence>
<comment type="caution">
    <text evidence="2">The sequence shown here is derived from an EMBL/GenBank/DDBJ whole genome shotgun (WGS) entry which is preliminary data.</text>
</comment>
<accession>A0AAD3THI5</accession>
<evidence type="ECO:0008006" key="4">
    <source>
        <dbReference type="Google" id="ProtNLM"/>
    </source>
</evidence>
<dbReference type="AlphaFoldDB" id="A0AAD3THI5"/>
<dbReference type="SUPFAM" id="SSF55961">
    <property type="entry name" value="Bet v1-like"/>
    <property type="match status" value="1"/>
</dbReference>
<proteinExistence type="predicted"/>
<organism evidence="2 3">
    <name type="scientific">Nepenthes gracilis</name>
    <name type="common">Slender pitcher plant</name>
    <dbReference type="NCBI Taxonomy" id="150966"/>
    <lineage>
        <taxon>Eukaryota</taxon>
        <taxon>Viridiplantae</taxon>
        <taxon>Streptophyta</taxon>
        <taxon>Embryophyta</taxon>
        <taxon>Tracheophyta</taxon>
        <taxon>Spermatophyta</taxon>
        <taxon>Magnoliopsida</taxon>
        <taxon>eudicotyledons</taxon>
        <taxon>Gunneridae</taxon>
        <taxon>Pentapetalae</taxon>
        <taxon>Caryophyllales</taxon>
        <taxon>Nepenthaceae</taxon>
        <taxon>Nepenthes</taxon>
    </lineage>
</organism>
<dbReference type="EMBL" id="BSYO01000035">
    <property type="protein sequence ID" value="GMH29091.1"/>
    <property type="molecule type" value="Genomic_DNA"/>
</dbReference>
<feature type="compositionally biased region" description="Acidic residues" evidence="1">
    <location>
        <begin position="388"/>
        <end position="398"/>
    </location>
</feature>
<dbReference type="Gene3D" id="3.30.530.20">
    <property type="match status" value="1"/>
</dbReference>
<dbReference type="InterPro" id="IPR023393">
    <property type="entry name" value="START-like_dom_sf"/>
</dbReference>
<dbReference type="PANTHER" id="PTHR34560">
    <property type="entry name" value="POLYKETIDE CYCLASE/DEHYDRASE/LIPID TRANSPORT SUPERFAMILY PROTEIN"/>
    <property type="match status" value="1"/>
</dbReference>
<keyword evidence="3" id="KW-1185">Reference proteome</keyword>
<feature type="region of interest" description="Disordered" evidence="1">
    <location>
        <begin position="388"/>
        <end position="431"/>
    </location>
</feature>
<dbReference type="Proteomes" id="UP001279734">
    <property type="component" value="Unassembled WGS sequence"/>
</dbReference>
<name>A0AAD3THI5_NEPGR</name>
<sequence length="611" mass="69651">MWIDSLILRVVNCGFGLCKLRHTSSFIGKDSMVRNEKIAQYQRRLDRTLASQNLTDEKKLKALVKDQMLRSPQHQNEENVDNLVKMRTAEASKLLDMFRSTPKNDVALPHKPYAGWKLKQDNEDYCVMYREGLLGSPFHALLVDGYVDAPLDTCLFVAWEASFFPTLFPETKIPSFKVTAKCLQKVRIGEQFILVRTKLSWPLTDRYVVLHYFELEYLEGDLVIIVMNSMSDVEILQRETHGFSIDEIPEAGHAVNVDLVGGFAFQKVSKNRSFMRLIQTFDLKLEFVPPTLINFISRQVVSNTFRLYKKSVTSTTKAEKNFGKAMDDPLFKRVHEAFYSNGKSNQCNILGTGVGTQHHDVISTVAFKSRDDDNESLSDYQTVKEDWEDSMEFEDDGDEGSRDFDEDSKWRTRKSTEANEESSPEWPSSVRESCHFHKEKVQLNPLVSRALGTLQRAISTIREVREGSPGVERGEPKWFAREGQAIRPNKEVLLQSTEEKIIERTSQQYRDCFDLHNLRPTGTNSLSEEMTPCKIATAAAEQNFPRALSASYVNRNGSIEAPLSGKSMHEGCPRISVDDNYIDRIKLIGQKKSGQLKKWVCCLYPTAGGFV</sequence>
<evidence type="ECO:0000313" key="3">
    <source>
        <dbReference type="Proteomes" id="UP001279734"/>
    </source>
</evidence>
<gene>
    <name evidence="2" type="ORF">Nepgr_030934</name>
</gene>
<evidence type="ECO:0000313" key="2">
    <source>
        <dbReference type="EMBL" id="GMH29091.1"/>
    </source>
</evidence>
<protein>
    <recommendedName>
        <fullName evidence="4">START domain-containing protein</fullName>
    </recommendedName>
</protein>
<feature type="compositionally biased region" description="Basic and acidic residues" evidence="1">
    <location>
        <begin position="399"/>
        <end position="417"/>
    </location>
</feature>
<dbReference type="PANTHER" id="PTHR34560:SF1">
    <property type="entry name" value="START DOMAIN-CONTAINING PROTEIN"/>
    <property type="match status" value="1"/>
</dbReference>
<reference evidence="2" key="1">
    <citation type="submission" date="2023-05" db="EMBL/GenBank/DDBJ databases">
        <title>Nepenthes gracilis genome sequencing.</title>
        <authorList>
            <person name="Fukushima K."/>
        </authorList>
    </citation>
    <scope>NUCLEOTIDE SEQUENCE</scope>
    <source>
        <strain evidence="2">SING2019-196</strain>
    </source>
</reference>